<dbReference type="Gene3D" id="3.10.450.40">
    <property type="match status" value="2"/>
</dbReference>
<organism evidence="4 5">
    <name type="scientific">Faecalimonas umbilicata</name>
    <dbReference type="NCBI Taxonomy" id="1912855"/>
    <lineage>
        <taxon>Bacteria</taxon>
        <taxon>Bacillati</taxon>
        <taxon>Bacillota</taxon>
        <taxon>Clostridia</taxon>
        <taxon>Lachnospirales</taxon>
        <taxon>Lachnospiraceae</taxon>
        <taxon>Faecalimonas</taxon>
    </lineage>
</organism>
<protein>
    <submittedName>
        <fullName evidence="4">Putative membrane protein YkoI</fullName>
    </submittedName>
</protein>
<sequence>MMKKYMAAGIVAISVLGATTGCGFTGGKDIGKDAALEAALQDAGVTKEEATRLKTSKDRDDGRMIYEIQFDANGTEYDYEIAAEDGTILTADTENVASNTAAQNKDTQGNESAQEAQNGQQNNTQNNQSQSAGANVAVSQEQAMQTALERVPGATESDVRMELDNDDGQYKYEGDIIYDQREYEFEIDANTGIILEWSEERR</sequence>
<feature type="region of interest" description="Disordered" evidence="1">
    <location>
        <begin position="101"/>
        <end position="156"/>
    </location>
</feature>
<dbReference type="AlphaFoldDB" id="A0A4R3JIK5"/>
<dbReference type="Proteomes" id="UP000702954">
    <property type="component" value="Unassembled WGS sequence"/>
</dbReference>
<dbReference type="RefSeq" id="WP_116441809.1">
    <property type="nucleotide sequence ID" value="NZ_BHEO01000008.1"/>
</dbReference>
<keyword evidence="6" id="KW-1185">Reference proteome</keyword>
<dbReference type="InterPro" id="IPR025711">
    <property type="entry name" value="PepSY"/>
</dbReference>
<evidence type="ECO:0000256" key="1">
    <source>
        <dbReference type="SAM" id="MobiDB-lite"/>
    </source>
</evidence>
<evidence type="ECO:0000313" key="5">
    <source>
        <dbReference type="Proteomes" id="UP000294613"/>
    </source>
</evidence>
<name>A0A4R3JIK5_9FIRM</name>
<reference evidence="3 6" key="1">
    <citation type="journal article" date="2018" name="Int. J. Syst. Evol. Microbiol.">
        <title>Draft Genome Sequence of Faecalimonas umbilicata JCM 30896T, an Acetate-Producing Bacterium Isolated from Human Feces.</title>
        <authorList>
            <person name="Sakamoto M."/>
            <person name="Ikeyama N."/>
            <person name="Yuki M."/>
            <person name="Ohkuma M."/>
        </authorList>
    </citation>
    <scope>NUCLEOTIDE SEQUENCE [LARGE SCALE GENOMIC DNA]</scope>
    <source>
        <strain evidence="3 6">EGH7</strain>
    </source>
</reference>
<evidence type="ECO:0000259" key="2">
    <source>
        <dbReference type="Pfam" id="PF03413"/>
    </source>
</evidence>
<evidence type="ECO:0000313" key="4">
    <source>
        <dbReference type="EMBL" id="TCS66030.1"/>
    </source>
</evidence>
<dbReference type="PROSITE" id="PS51257">
    <property type="entry name" value="PROKAR_LIPOPROTEIN"/>
    <property type="match status" value="1"/>
</dbReference>
<feature type="domain" description="PepSY" evidence="2">
    <location>
        <begin position="30"/>
        <end position="89"/>
    </location>
</feature>
<proteinExistence type="predicted"/>
<dbReference type="EMBL" id="SLZV01000021">
    <property type="protein sequence ID" value="TCS66030.1"/>
    <property type="molecule type" value="Genomic_DNA"/>
</dbReference>
<feature type="domain" description="PepSY" evidence="2">
    <location>
        <begin position="138"/>
        <end position="196"/>
    </location>
</feature>
<evidence type="ECO:0000313" key="6">
    <source>
        <dbReference type="Proteomes" id="UP000702954"/>
    </source>
</evidence>
<evidence type="ECO:0000313" key="3">
    <source>
        <dbReference type="EMBL" id="GBU05386.1"/>
    </source>
</evidence>
<reference evidence="4 5" key="2">
    <citation type="submission" date="2019-03" db="EMBL/GenBank/DDBJ databases">
        <title>Genomic Encyclopedia of Type Strains, Phase IV (KMG-IV): sequencing the most valuable type-strain genomes for metagenomic binning, comparative biology and taxonomic classification.</title>
        <authorList>
            <person name="Goeker M."/>
        </authorList>
    </citation>
    <scope>NUCLEOTIDE SEQUENCE [LARGE SCALE GENOMIC DNA]</scope>
    <source>
        <strain evidence="4 5">DSM 103426</strain>
    </source>
</reference>
<gene>
    <name evidence="4" type="ORF">EDD74_12159</name>
    <name evidence="3" type="ORF">FAEUMB_19270</name>
</gene>
<feature type="compositionally biased region" description="Low complexity" evidence="1">
    <location>
        <begin position="110"/>
        <end position="135"/>
    </location>
</feature>
<dbReference type="EMBL" id="BHEO01000008">
    <property type="protein sequence ID" value="GBU05386.1"/>
    <property type="molecule type" value="Genomic_DNA"/>
</dbReference>
<dbReference type="Pfam" id="PF03413">
    <property type="entry name" value="PepSY"/>
    <property type="match status" value="2"/>
</dbReference>
<accession>A0A4R3JIK5</accession>
<comment type="caution">
    <text evidence="4">The sequence shown here is derived from an EMBL/GenBank/DDBJ whole genome shotgun (WGS) entry which is preliminary data.</text>
</comment>
<dbReference type="Proteomes" id="UP000294613">
    <property type="component" value="Unassembled WGS sequence"/>
</dbReference>